<name>A0A2H1JLS4_9MICO</name>
<evidence type="ECO:0000313" key="2">
    <source>
        <dbReference type="Proteomes" id="UP000234342"/>
    </source>
</evidence>
<keyword evidence="2" id="KW-1185">Reference proteome</keyword>
<reference evidence="2" key="1">
    <citation type="submission" date="2017-03" db="EMBL/GenBank/DDBJ databases">
        <authorList>
            <person name="Monnet C."/>
        </authorList>
    </citation>
    <scope>NUCLEOTIDE SEQUENCE [LARGE SCALE GENOMIC DNA]</scope>
    <source>
        <strain evidence="2">P10</strain>
    </source>
</reference>
<dbReference type="Proteomes" id="UP000234342">
    <property type="component" value="Unassembled WGS sequence"/>
</dbReference>
<protein>
    <submittedName>
        <fullName evidence="1">Uncharacterized protein</fullName>
    </submittedName>
</protein>
<dbReference type="AlphaFoldDB" id="A0A2H1JLS4"/>
<evidence type="ECO:0000313" key="1">
    <source>
        <dbReference type="EMBL" id="SMX88430.1"/>
    </source>
</evidence>
<accession>A0A2H1JLS4</accession>
<proteinExistence type="predicted"/>
<gene>
    <name evidence="1" type="ORF">BANT10_02152</name>
</gene>
<sequence length="49" mass="5596">MPIRRKHPKLRTSADSVRLTVDGGNEAWSRLREATQKSFDHDFQLTAGD</sequence>
<dbReference type="EMBL" id="FXZE01000008">
    <property type="protein sequence ID" value="SMX88430.1"/>
    <property type="molecule type" value="Genomic_DNA"/>
</dbReference>
<organism evidence="1 2">
    <name type="scientific">Brevibacterium antiquum</name>
    <dbReference type="NCBI Taxonomy" id="234835"/>
    <lineage>
        <taxon>Bacteria</taxon>
        <taxon>Bacillati</taxon>
        <taxon>Actinomycetota</taxon>
        <taxon>Actinomycetes</taxon>
        <taxon>Micrococcales</taxon>
        <taxon>Brevibacteriaceae</taxon>
        <taxon>Brevibacterium</taxon>
    </lineage>
</organism>